<dbReference type="InterPro" id="IPR024785">
    <property type="entry name" value="TORC_C"/>
</dbReference>
<dbReference type="GO" id="GO:0008140">
    <property type="term" value="F:cAMP response element binding protein binding"/>
    <property type="evidence" value="ECO:0007669"/>
    <property type="project" value="InterPro"/>
</dbReference>
<feature type="region of interest" description="Disordered" evidence="10">
    <location>
        <begin position="74"/>
        <end position="100"/>
    </location>
</feature>
<feature type="domain" description="Transducer of regulated CREB activity C-terminal" evidence="13">
    <location>
        <begin position="862"/>
        <end position="934"/>
    </location>
</feature>
<evidence type="ECO:0008006" key="16">
    <source>
        <dbReference type="Google" id="ProtNLM"/>
    </source>
</evidence>
<comment type="similarity">
    <text evidence="3">Belongs to the TORC family.</text>
</comment>
<feature type="region of interest" description="Disordered" evidence="10">
    <location>
        <begin position="218"/>
        <end position="249"/>
    </location>
</feature>
<keyword evidence="9" id="KW-0539">Nucleus</keyword>
<feature type="domain" description="Transducer of regulated CREB activity middle" evidence="12">
    <location>
        <begin position="212"/>
        <end position="371"/>
    </location>
</feature>
<evidence type="ECO:0000259" key="11">
    <source>
        <dbReference type="Pfam" id="PF12884"/>
    </source>
</evidence>
<feature type="compositionally biased region" description="Basic and acidic residues" evidence="10">
    <location>
        <begin position="672"/>
        <end position="696"/>
    </location>
</feature>
<dbReference type="Pfam" id="PF12885">
    <property type="entry name" value="TORC_M"/>
    <property type="match status" value="1"/>
</dbReference>
<name>A0AAV7KPI3_PLEWA</name>
<dbReference type="AlphaFoldDB" id="A0AAV7KPI3"/>
<evidence type="ECO:0000256" key="2">
    <source>
        <dbReference type="ARBA" id="ARBA00004496"/>
    </source>
</evidence>
<keyword evidence="6" id="KW-0805">Transcription regulation</keyword>
<feature type="compositionally biased region" description="Low complexity" evidence="10">
    <location>
        <begin position="349"/>
        <end position="361"/>
    </location>
</feature>
<dbReference type="InterPro" id="IPR024786">
    <property type="entry name" value="TORC"/>
</dbReference>
<keyword evidence="15" id="KW-1185">Reference proteome</keyword>
<evidence type="ECO:0000256" key="7">
    <source>
        <dbReference type="ARBA" id="ARBA00023159"/>
    </source>
</evidence>
<feature type="compositionally biased region" description="Low complexity" evidence="10">
    <location>
        <begin position="635"/>
        <end position="645"/>
    </location>
</feature>
<dbReference type="GO" id="GO:0005634">
    <property type="term" value="C:nucleus"/>
    <property type="evidence" value="ECO:0007669"/>
    <property type="project" value="UniProtKB-SubCell"/>
</dbReference>
<feature type="compositionally biased region" description="Basic and acidic residues" evidence="10">
    <location>
        <begin position="646"/>
        <end position="659"/>
    </location>
</feature>
<feature type="compositionally biased region" description="Low complexity" evidence="10">
    <location>
        <begin position="566"/>
        <end position="583"/>
    </location>
</feature>
<feature type="compositionally biased region" description="Basic and acidic residues" evidence="10">
    <location>
        <begin position="711"/>
        <end position="734"/>
    </location>
</feature>
<feature type="domain" description="Transducer of regulated CREB activity N-terminal" evidence="11">
    <location>
        <begin position="14"/>
        <end position="68"/>
    </location>
</feature>
<evidence type="ECO:0000256" key="6">
    <source>
        <dbReference type="ARBA" id="ARBA00023015"/>
    </source>
</evidence>
<sequence>MAAAPNGPSSASSNPRKFSEKIALQRQRQAEETAAFEEVMMDIGSTRMQAQKLRLAHTRGPYYGGSLPNVNQIGNSSSEFQGPLHSPLDSTRSTRHHGLVERVHRDPRRMMSPLRRYMRQISFAYTDFFALAITHWVIVSRAYSICLGELLFGSWSMDYFCFSLGYTITTLSPYSSAYLSPPPEPSWRRNMPWGNFPMEKGQLFRLPSALNRTNSDSALHTSVMNPGPQDVYHSSTQGATPPGRKSGLQDELMDSKVFPFPVPSIEEAILQESKHLLKPWDAKKLPAGSARPRSCEVPGINIYPSMDQPSSMSVMPSLLNTGGSLPDLTNLHFPSPLPTPLDPDESAFSSLSGGSSTSNLTSTMTNLDIDSRLGLSAAYNASGFTSPLQSSLSNPSLQSSLSHPNLQSSLSSQSLQSSLSNPSLQSSLSSTSMQSSMSNHSLLSSTSNPSLSSSLSNPSLGSPSMQTSPNNPTLPSGFSSSSFSPMPNPPISTSPRRRVPLSPLILPLGGDSRRQHSKQFSPTVPPTLSSITQGVPLDTSKLPADQRLPPYPYNQQNLLLQAQQTLGTQKSLQQSQQQSSLQHQTHHHHHQQGQQQNHGQQHHFQEHQQHQGGQEHQHRQQEPQHRQHQHKEQHCQLQQEQQNHLHQQEQQHSQHHDQQQHLPQQEQQHQPHQQEQHLHHNQEQAHRNHQEQKQLHCQEQPQQQKQHSPHRLQEQQHLHHQQEPQHPHQQEQPRQHHHQDQHKQGQEQKQQQHHHVQPQQPVTQNHHPLRQYAIPQYQNSALQQYNNAVGDFNLGSFEQFNMVEGPAGCLQFNNSAFLGNPGGLNYHQSGSLSLNESNSNFHDPLSLNKQNLNNCTRHGTIPNIILTGDSPPGFSKEITSALAGVPGFEVDTSLGLEEELRIEPLTLDGLNMLSDPYALLTDPSVEDSFRTDRMQ</sequence>
<dbReference type="Proteomes" id="UP001066276">
    <property type="component" value="Chromosome 12"/>
</dbReference>
<protein>
    <recommendedName>
        <fullName evidence="16">CREB regulated transcription coactivator 2</fullName>
    </recommendedName>
</protein>
<keyword evidence="8" id="KW-0804">Transcription</keyword>
<evidence type="ECO:0000313" key="15">
    <source>
        <dbReference type="Proteomes" id="UP001066276"/>
    </source>
</evidence>
<feature type="compositionally biased region" description="Low complexity" evidence="10">
    <location>
        <begin position="473"/>
        <end position="485"/>
    </location>
</feature>
<evidence type="ECO:0000256" key="4">
    <source>
        <dbReference type="ARBA" id="ARBA00022490"/>
    </source>
</evidence>
<dbReference type="InterPro" id="IPR024783">
    <property type="entry name" value="TORC_N"/>
</dbReference>
<reference evidence="14" key="1">
    <citation type="journal article" date="2022" name="bioRxiv">
        <title>Sequencing and chromosome-scale assembly of the giantPleurodeles waltlgenome.</title>
        <authorList>
            <person name="Brown T."/>
            <person name="Elewa A."/>
            <person name="Iarovenko S."/>
            <person name="Subramanian E."/>
            <person name="Araus A.J."/>
            <person name="Petzold A."/>
            <person name="Susuki M."/>
            <person name="Suzuki K.-i.T."/>
            <person name="Hayashi T."/>
            <person name="Toyoda A."/>
            <person name="Oliveira C."/>
            <person name="Osipova E."/>
            <person name="Leigh N.D."/>
            <person name="Simon A."/>
            <person name="Yun M.H."/>
        </authorList>
    </citation>
    <scope>NUCLEOTIDE SEQUENCE</scope>
    <source>
        <strain evidence="14">20211129_DDA</strain>
        <tissue evidence="14">Liver</tissue>
    </source>
</reference>
<gene>
    <name evidence="14" type="ORF">NDU88_001155</name>
</gene>
<evidence type="ECO:0000256" key="9">
    <source>
        <dbReference type="ARBA" id="ARBA00023242"/>
    </source>
</evidence>
<dbReference type="GO" id="GO:0045944">
    <property type="term" value="P:positive regulation of transcription by RNA polymerase II"/>
    <property type="evidence" value="ECO:0007669"/>
    <property type="project" value="TreeGrafter"/>
</dbReference>
<feature type="region of interest" description="Disordered" evidence="10">
    <location>
        <begin position="330"/>
        <end position="361"/>
    </location>
</feature>
<evidence type="ECO:0000256" key="1">
    <source>
        <dbReference type="ARBA" id="ARBA00004123"/>
    </source>
</evidence>
<evidence type="ECO:0000313" key="14">
    <source>
        <dbReference type="EMBL" id="KAJ1080967.1"/>
    </source>
</evidence>
<feature type="compositionally biased region" description="Low complexity" evidence="10">
    <location>
        <begin position="697"/>
        <end position="706"/>
    </location>
</feature>
<dbReference type="Pfam" id="PF12886">
    <property type="entry name" value="TORC_C"/>
    <property type="match status" value="1"/>
</dbReference>
<dbReference type="GO" id="GO:0051289">
    <property type="term" value="P:protein homotetramerization"/>
    <property type="evidence" value="ECO:0007669"/>
    <property type="project" value="InterPro"/>
</dbReference>
<evidence type="ECO:0000256" key="3">
    <source>
        <dbReference type="ARBA" id="ARBA00007167"/>
    </source>
</evidence>
<organism evidence="14 15">
    <name type="scientific">Pleurodeles waltl</name>
    <name type="common">Iberian ribbed newt</name>
    <dbReference type="NCBI Taxonomy" id="8319"/>
    <lineage>
        <taxon>Eukaryota</taxon>
        <taxon>Metazoa</taxon>
        <taxon>Chordata</taxon>
        <taxon>Craniata</taxon>
        <taxon>Vertebrata</taxon>
        <taxon>Euteleostomi</taxon>
        <taxon>Amphibia</taxon>
        <taxon>Batrachia</taxon>
        <taxon>Caudata</taxon>
        <taxon>Salamandroidea</taxon>
        <taxon>Salamandridae</taxon>
        <taxon>Pleurodelinae</taxon>
        <taxon>Pleurodeles</taxon>
    </lineage>
</organism>
<keyword evidence="7" id="KW-0010">Activator</keyword>
<comment type="subcellular location">
    <subcellularLocation>
        <location evidence="2">Cytoplasm</location>
    </subcellularLocation>
    <subcellularLocation>
        <location evidence="1">Nucleus</location>
    </subcellularLocation>
</comment>
<keyword evidence="4" id="KW-0963">Cytoplasm</keyword>
<comment type="caution">
    <text evidence="14">The sequence shown here is derived from an EMBL/GenBank/DDBJ whole genome shotgun (WGS) entry which is preliminary data.</text>
</comment>
<evidence type="ECO:0000256" key="10">
    <source>
        <dbReference type="SAM" id="MobiDB-lite"/>
    </source>
</evidence>
<evidence type="ECO:0000256" key="8">
    <source>
        <dbReference type="ARBA" id="ARBA00023163"/>
    </source>
</evidence>
<dbReference type="PANTHER" id="PTHR13589:SF6">
    <property type="entry name" value="CREB-REGULATED TRANSCRIPTION COACTIVATOR 2"/>
    <property type="match status" value="1"/>
</dbReference>
<feature type="region of interest" description="Disordered" evidence="10">
    <location>
        <begin position="387"/>
        <end position="552"/>
    </location>
</feature>
<dbReference type="InterPro" id="IPR024784">
    <property type="entry name" value="TORC_M"/>
</dbReference>
<evidence type="ECO:0000256" key="5">
    <source>
        <dbReference type="ARBA" id="ARBA00022553"/>
    </source>
</evidence>
<feature type="compositionally biased region" description="Low complexity" evidence="10">
    <location>
        <begin position="387"/>
        <end position="464"/>
    </location>
</feature>
<keyword evidence="5" id="KW-0597">Phosphoprotein</keyword>
<dbReference type="GO" id="GO:0005737">
    <property type="term" value="C:cytoplasm"/>
    <property type="evidence" value="ECO:0007669"/>
    <property type="project" value="UniProtKB-SubCell"/>
</dbReference>
<feature type="region of interest" description="Disordered" evidence="10">
    <location>
        <begin position="566"/>
        <end position="764"/>
    </location>
</feature>
<feature type="compositionally biased region" description="Low complexity" evidence="10">
    <location>
        <begin position="660"/>
        <end position="671"/>
    </location>
</feature>
<feature type="compositionally biased region" description="Polar residues" evidence="10">
    <location>
        <begin position="518"/>
        <end position="533"/>
    </location>
</feature>
<dbReference type="EMBL" id="JANPWB010000016">
    <property type="protein sequence ID" value="KAJ1080967.1"/>
    <property type="molecule type" value="Genomic_DNA"/>
</dbReference>
<feature type="compositionally biased region" description="Basic and acidic residues" evidence="10">
    <location>
        <begin position="603"/>
        <end position="634"/>
    </location>
</feature>
<proteinExistence type="inferred from homology"/>
<evidence type="ECO:0000259" key="12">
    <source>
        <dbReference type="Pfam" id="PF12885"/>
    </source>
</evidence>
<evidence type="ECO:0000259" key="13">
    <source>
        <dbReference type="Pfam" id="PF12886"/>
    </source>
</evidence>
<dbReference type="PANTHER" id="PTHR13589">
    <property type="entry name" value="CREB-REGULATED TRANSCRIPTION COACTIVATOR"/>
    <property type="match status" value="1"/>
</dbReference>
<accession>A0AAV7KPI3</accession>
<dbReference type="Pfam" id="PF12884">
    <property type="entry name" value="TORC_N"/>
    <property type="match status" value="1"/>
</dbReference>